<proteinExistence type="predicted"/>
<dbReference type="Proteomes" id="UP000283383">
    <property type="component" value="Unassembled WGS sequence"/>
</dbReference>
<gene>
    <name evidence="2" type="ORF">GcM3_202017</name>
</gene>
<dbReference type="EMBL" id="MCBQ01020265">
    <property type="protein sequence ID" value="RKF55328.1"/>
    <property type="molecule type" value="Genomic_DNA"/>
</dbReference>
<reference evidence="2 3" key="1">
    <citation type="journal article" date="2018" name="BMC Genomics">
        <title>Comparative genome analyses reveal sequence features reflecting distinct modes of host-adaptation between dicot and monocot powdery mildew.</title>
        <authorList>
            <person name="Wu Y."/>
            <person name="Ma X."/>
            <person name="Pan Z."/>
            <person name="Kale S.D."/>
            <person name="Song Y."/>
            <person name="King H."/>
            <person name="Zhang Q."/>
            <person name="Presley C."/>
            <person name="Deng X."/>
            <person name="Wei C.I."/>
            <person name="Xiao S."/>
        </authorList>
    </citation>
    <scope>NUCLEOTIDE SEQUENCE [LARGE SCALE GENOMIC DNA]</scope>
    <source>
        <strain evidence="2">UMSG3</strain>
    </source>
</reference>
<dbReference type="STRING" id="62708.A0A420HD43"/>
<keyword evidence="3" id="KW-1185">Reference proteome</keyword>
<feature type="compositionally biased region" description="Basic and acidic residues" evidence="1">
    <location>
        <begin position="81"/>
        <end position="135"/>
    </location>
</feature>
<name>A0A420HD43_9PEZI</name>
<protein>
    <submittedName>
        <fullName evidence="2">G-patch domain protein, putative/RNA-binding protein</fullName>
    </submittedName>
</protein>
<dbReference type="AlphaFoldDB" id="A0A420HD43"/>
<feature type="region of interest" description="Disordered" evidence="1">
    <location>
        <begin position="58"/>
        <end position="152"/>
    </location>
</feature>
<evidence type="ECO:0000256" key="1">
    <source>
        <dbReference type="SAM" id="MobiDB-lite"/>
    </source>
</evidence>
<evidence type="ECO:0000313" key="3">
    <source>
        <dbReference type="Proteomes" id="UP000283383"/>
    </source>
</evidence>
<organism evidence="2 3">
    <name type="scientific">Golovinomyces cichoracearum</name>
    <dbReference type="NCBI Taxonomy" id="62708"/>
    <lineage>
        <taxon>Eukaryota</taxon>
        <taxon>Fungi</taxon>
        <taxon>Dikarya</taxon>
        <taxon>Ascomycota</taxon>
        <taxon>Pezizomycotina</taxon>
        <taxon>Leotiomycetes</taxon>
        <taxon>Erysiphales</taxon>
        <taxon>Erysiphaceae</taxon>
        <taxon>Golovinomyces</taxon>
    </lineage>
</organism>
<comment type="caution">
    <text evidence="2">The sequence shown here is derived from an EMBL/GenBank/DDBJ whole genome shotgun (WGS) entry which is preliminary data.</text>
</comment>
<evidence type="ECO:0000313" key="2">
    <source>
        <dbReference type="EMBL" id="RKF55328.1"/>
    </source>
</evidence>
<sequence>MMIRMDKINEMVDTIYDPVSDIYITRFIRSITTNFLCKAVNQKDQAFYKKMQDHPIDDHRMLSSHGYRNNRKDFTNSPRRGQSDEIRYSRNSPDRERWEIRDTDSREYERSRSPRREGRGRYIDRDRENYVSPRRERSRSRSPYYGAPPNRNVILEGLPLDFTQEDVGRPIPLS</sequence>
<accession>A0A420HD43</accession>